<dbReference type="Proteomes" id="UP000195141">
    <property type="component" value="Chromosome"/>
</dbReference>
<evidence type="ECO:0000313" key="4">
    <source>
        <dbReference type="Proteomes" id="UP000195141"/>
    </source>
</evidence>
<feature type="transmembrane region" description="Helical" evidence="1">
    <location>
        <begin position="87"/>
        <end position="105"/>
    </location>
</feature>
<feature type="transmembrane region" description="Helical" evidence="1">
    <location>
        <begin position="139"/>
        <end position="160"/>
    </location>
</feature>
<keyword evidence="4" id="KW-1185">Reference proteome</keyword>
<feature type="transmembrane region" description="Helical" evidence="1">
    <location>
        <begin position="269"/>
        <end position="289"/>
    </location>
</feature>
<dbReference type="OrthoDB" id="2284195at2"/>
<feature type="transmembrane region" description="Helical" evidence="1">
    <location>
        <begin position="117"/>
        <end position="133"/>
    </location>
</feature>
<dbReference type="RefSeq" id="WP_086350436.1">
    <property type="nucleotide sequence ID" value="NZ_CP147247.1"/>
</dbReference>
<dbReference type="EMBL" id="NGMM01000006">
    <property type="protein sequence ID" value="OTP12866.1"/>
    <property type="molecule type" value="Genomic_DNA"/>
</dbReference>
<dbReference type="EMBL" id="CP147247">
    <property type="protein sequence ID" value="WYJ89766.1"/>
    <property type="molecule type" value="Genomic_DNA"/>
</dbReference>
<reference evidence="3" key="2">
    <citation type="submission" date="2017-05" db="EMBL/GenBank/DDBJ databases">
        <authorList>
            <consortium name="The Broad Institute Genomics Platform"/>
            <consortium name="The Broad Institute Genomic Center for Infectious Diseases"/>
            <person name="Earl A."/>
            <person name="Manson A."/>
            <person name="Schwartman J."/>
            <person name="Gilmore M."/>
            <person name="Abouelleil A."/>
            <person name="Cao P."/>
            <person name="Chapman S."/>
            <person name="Cusick C."/>
            <person name="Shea T."/>
            <person name="Young S."/>
            <person name="Neafsey D."/>
            <person name="Nusbaum C."/>
            <person name="Birren B."/>
        </authorList>
    </citation>
    <scope>NUCLEOTIDE SEQUENCE</scope>
    <source>
        <strain evidence="3">9E7_DIV0242</strain>
    </source>
</reference>
<gene>
    <name evidence="3" type="ORF">A5888_001491</name>
    <name evidence="2" type="ORF">A5888_003447</name>
</gene>
<feature type="transmembrane region" description="Helical" evidence="1">
    <location>
        <begin position="383"/>
        <end position="401"/>
    </location>
</feature>
<protein>
    <recommendedName>
        <fullName evidence="5">Glycosyltransferase RgtA/B/C/D-like domain-containing protein</fullName>
    </recommendedName>
</protein>
<feature type="transmembrane region" description="Helical" evidence="1">
    <location>
        <begin position="296"/>
        <end position="315"/>
    </location>
</feature>
<keyword evidence="1" id="KW-1133">Transmembrane helix</keyword>
<feature type="transmembrane region" description="Helical" evidence="1">
    <location>
        <begin position="443"/>
        <end position="461"/>
    </location>
</feature>
<keyword evidence="1" id="KW-0472">Membrane</keyword>
<keyword evidence="1" id="KW-0812">Transmembrane</keyword>
<organism evidence="2">
    <name type="scientific">Candidatus Enterococcus clewellii</name>
    <dbReference type="NCBI Taxonomy" id="1834193"/>
    <lineage>
        <taxon>Bacteria</taxon>
        <taxon>Bacillati</taxon>
        <taxon>Bacillota</taxon>
        <taxon>Bacilli</taxon>
        <taxon>Lactobacillales</taxon>
        <taxon>Enterococcaceae</taxon>
        <taxon>Enterococcus</taxon>
    </lineage>
</organism>
<feature type="transmembrane region" description="Helical" evidence="1">
    <location>
        <begin position="212"/>
        <end position="230"/>
    </location>
</feature>
<dbReference type="AlphaFoldDB" id="A0A242K2Y3"/>
<feature type="transmembrane region" description="Helical" evidence="1">
    <location>
        <begin position="357"/>
        <end position="376"/>
    </location>
</feature>
<evidence type="ECO:0000313" key="2">
    <source>
        <dbReference type="EMBL" id="OTP12866.1"/>
    </source>
</evidence>
<reference evidence="2" key="1">
    <citation type="submission" date="2017-05" db="EMBL/GenBank/DDBJ databases">
        <title>The Genome Sequence of Enterococcus sp. 9E7_DIV0242.</title>
        <authorList>
            <consortium name="The Broad Institute Genomics Platform"/>
            <consortium name="The Broad Institute Genomic Center for Infectious Diseases"/>
            <person name="Earl A."/>
            <person name="Manson A."/>
            <person name="Schwartman J."/>
            <person name="Gilmore M."/>
            <person name="Abouelleil A."/>
            <person name="Cao P."/>
            <person name="Chapman S."/>
            <person name="Cusick C."/>
            <person name="Shea T."/>
            <person name="Young S."/>
            <person name="Neafsey D."/>
            <person name="Nusbaum C."/>
            <person name="Birren B."/>
        </authorList>
    </citation>
    <scope>NUCLEOTIDE SEQUENCE [LARGE SCALE GENOMIC DNA]</scope>
    <source>
        <strain evidence="2">9E7_DIV0242</strain>
    </source>
</reference>
<dbReference type="InterPro" id="IPR045691">
    <property type="entry name" value="DUF6056"/>
</dbReference>
<name>A0A242K2Y3_9ENTE</name>
<evidence type="ECO:0000313" key="3">
    <source>
        <dbReference type="EMBL" id="WYJ89766.1"/>
    </source>
</evidence>
<accession>A0A242K2Y3</accession>
<evidence type="ECO:0008006" key="5">
    <source>
        <dbReference type="Google" id="ProtNLM"/>
    </source>
</evidence>
<sequence>MDNPNSLGDTKKRGNVGKKIDYLVPLLIIAFLTLVFNFYMAAVSGDDITYLDRLNSMGLIEASKAHYESWSARIVIEAVLMYLAKYFTLWKILNAAVMTGTVWLLTKYAFPKITGKRLFLTFGVYSFVPYGMMDEAGWVATALNYHWAVFLALVAFYPFYQKLQGEKITIPIYVASLAAAVFALNQEQVNSCFLVFTTIISIYLFKKKQYEFKLLAFSLLSLAGLGLFLLSPGTTTRTGIETEVRFPAFENFSFINKLDIGLSSFGKPFFIDSNILFFLLFALVAFLAFTRSQNYYVRFLSMIPLGFNVMVYLGGTMRLGFTHYASNHLSAIFSTDRLNEIFADTGTGIAFRHPSTWLPTLLILGLILCLLVGLVTSFEDPKVGILAALIFLMGASARVIIGFSPTSWASGIRTYFITYMVAVFLVLLLLNELRKISKPKSEVLGLAITVLGFCTFLLAFFNR</sequence>
<evidence type="ECO:0000256" key="1">
    <source>
        <dbReference type="SAM" id="Phobius"/>
    </source>
</evidence>
<dbReference type="Pfam" id="PF19528">
    <property type="entry name" value="DUF6056"/>
    <property type="match status" value="1"/>
</dbReference>
<reference evidence="3" key="3">
    <citation type="submission" date="2024-03" db="EMBL/GenBank/DDBJ databases">
        <title>The Genome Sequence of Enterococcus sp. DIV0242b.</title>
        <authorList>
            <consortium name="The Broad Institute Genomics Platform"/>
            <consortium name="The Broad Institute Microbial Omics Core"/>
            <consortium name="The Broad Institute Genomic Center for Infectious Diseases"/>
            <person name="Earl A."/>
            <person name="Manson A."/>
            <person name="Gilmore M."/>
            <person name="Schwartman J."/>
            <person name="Shea T."/>
            <person name="Abouelleil A."/>
            <person name="Cao P."/>
            <person name="Chapman S."/>
            <person name="Cusick C."/>
            <person name="Young S."/>
            <person name="Neafsey D."/>
            <person name="Nusbaum C."/>
            <person name="Birren B."/>
        </authorList>
    </citation>
    <scope>NUCLEOTIDE SEQUENCE</scope>
    <source>
        <strain evidence="3">9E7_DIV0242</strain>
    </source>
</reference>
<feature type="transmembrane region" description="Helical" evidence="1">
    <location>
        <begin position="413"/>
        <end position="431"/>
    </location>
</feature>
<feature type="transmembrane region" description="Helical" evidence="1">
    <location>
        <begin position="20"/>
        <end position="42"/>
    </location>
</feature>
<proteinExistence type="predicted"/>